<name>A0ABP7B8D1_9PSEU</name>
<organism evidence="1 2">
    <name type="scientific">Lentzea roselyniae</name>
    <dbReference type="NCBI Taxonomy" id="531940"/>
    <lineage>
        <taxon>Bacteria</taxon>
        <taxon>Bacillati</taxon>
        <taxon>Actinomycetota</taxon>
        <taxon>Actinomycetes</taxon>
        <taxon>Pseudonocardiales</taxon>
        <taxon>Pseudonocardiaceae</taxon>
        <taxon>Lentzea</taxon>
    </lineage>
</organism>
<dbReference type="EMBL" id="BAABBE010000011">
    <property type="protein sequence ID" value="GAA3650781.1"/>
    <property type="molecule type" value="Genomic_DNA"/>
</dbReference>
<keyword evidence="2" id="KW-1185">Reference proteome</keyword>
<comment type="caution">
    <text evidence="1">The sequence shown here is derived from an EMBL/GenBank/DDBJ whole genome shotgun (WGS) entry which is preliminary data.</text>
</comment>
<dbReference type="Pfam" id="PF12079">
    <property type="entry name" value="DUF3558"/>
    <property type="match status" value="1"/>
</dbReference>
<protein>
    <recommendedName>
        <fullName evidence="3">DUF3558 domain-containing protein</fullName>
    </recommendedName>
</protein>
<evidence type="ECO:0000313" key="2">
    <source>
        <dbReference type="Proteomes" id="UP001500711"/>
    </source>
</evidence>
<reference evidence="2" key="1">
    <citation type="journal article" date="2019" name="Int. J. Syst. Evol. Microbiol.">
        <title>The Global Catalogue of Microorganisms (GCM) 10K type strain sequencing project: providing services to taxonomists for standard genome sequencing and annotation.</title>
        <authorList>
            <consortium name="The Broad Institute Genomics Platform"/>
            <consortium name="The Broad Institute Genome Sequencing Center for Infectious Disease"/>
            <person name="Wu L."/>
            <person name="Ma J."/>
        </authorList>
    </citation>
    <scope>NUCLEOTIDE SEQUENCE [LARGE SCALE GENOMIC DNA]</scope>
    <source>
        <strain evidence="2">JCM 17494</strain>
    </source>
</reference>
<dbReference type="InterPro" id="IPR024520">
    <property type="entry name" value="DUF3558"/>
</dbReference>
<accession>A0ABP7B8D1</accession>
<proteinExistence type="predicted"/>
<dbReference type="Proteomes" id="UP001500711">
    <property type="component" value="Unassembled WGS sequence"/>
</dbReference>
<sequence length="153" mass="16374">MRGTATALPDLDLSKFTNEPCALLTPAQVAGLGTLKTPEPRQAPLGPQCRWDPQKVTKPAYSVTLATKGQTMESLREKFKDATKYRETVVSGYPAFSYDAGDGKGMCNTVVDSSHKDAIVVNVIGEFTKAAENTDYCDVAEMVAASVVANVKP</sequence>
<evidence type="ECO:0000313" key="1">
    <source>
        <dbReference type="EMBL" id="GAA3650781.1"/>
    </source>
</evidence>
<evidence type="ECO:0008006" key="3">
    <source>
        <dbReference type="Google" id="ProtNLM"/>
    </source>
</evidence>
<gene>
    <name evidence="1" type="ORF">GCM10022267_41380</name>
</gene>